<organism evidence="1 2">
    <name type="scientific">Catharanthus roseus</name>
    <name type="common">Madagascar periwinkle</name>
    <name type="synonym">Vinca rosea</name>
    <dbReference type="NCBI Taxonomy" id="4058"/>
    <lineage>
        <taxon>Eukaryota</taxon>
        <taxon>Viridiplantae</taxon>
        <taxon>Streptophyta</taxon>
        <taxon>Embryophyta</taxon>
        <taxon>Tracheophyta</taxon>
        <taxon>Spermatophyta</taxon>
        <taxon>Magnoliopsida</taxon>
        <taxon>eudicotyledons</taxon>
        <taxon>Gunneridae</taxon>
        <taxon>Pentapetalae</taxon>
        <taxon>asterids</taxon>
        <taxon>lamiids</taxon>
        <taxon>Gentianales</taxon>
        <taxon>Apocynaceae</taxon>
        <taxon>Rauvolfioideae</taxon>
        <taxon>Vinceae</taxon>
        <taxon>Catharanthinae</taxon>
        <taxon>Catharanthus</taxon>
    </lineage>
</organism>
<name>A0ACC0BEZ6_CATRO</name>
<dbReference type="Proteomes" id="UP001060085">
    <property type="component" value="Linkage Group LG03"/>
</dbReference>
<proteinExistence type="predicted"/>
<dbReference type="EMBL" id="CM044703">
    <property type="protein sequence ID" value="KAI5671153.1"/>
    <property type="molecule type" value="Genomic_DNA"/>
</dbReference>
<comment type="caution">
    <text evidence="1">The sequence shown here is derived from an EMBL/GenBank/DDBJ whole genome shotgun (WGS) entry which is preliminary data.</text>
</comment>
<evidence type="ECO:0000313" key="2">
    <source>
        <dbReference type="Proteomes" id="UP001060085"/>
    </source>
</evidence>
<keyword evidence="2" id="KW-1185">Reference proteome</keyword>
<accession>A0ACC0BEZ6</accession>
<sequence length="180" mass="21107">MENDPNGEEENDLDSHAKTERIEFQSNYDCDYKLFSKNMRLEGSNVIYQFRNGASVTDNNVVSKKQKYADAIQHETTSKAVSYPLPLFWTLLSNRSFFNFPSIYCEYFLSNFYFVLVPLLSQKMSTTIMAVHNKQFLKRKIEEAVAANNDLKQLNLLRGFFFWLKDFTLIAWLNVFNMVT</sequence>
<protein>
    <submittedName>
        <fullName evidence="1">Uncharacterized protein</fullName>
    </submittedName>
</protein>
<reference evidence="2" key="1">
    <citation type="journal article" date="2023" name="Nat. Plants">
        <title>Single-cell RNA sequencing provides a high-resolution roadmap for understanding the multicellular compartmentation of specialized metabolism.</title>
        <authorList>
            <person name="Sun S."/>
            <person name="Shen X."/>
            <person name="Li Y."/>
            <person name="Li Y."/>
            <person name="Wang S."/>
            <person name="Li R."/>
            <person name="Zhang H."/>
            <person name="Shen G."/>
            <person name="Guo B."/>
            <person name="Wei J."/>
            <person name="Xu J."/>
            <person name="St-Pierre B."/>
            <person name="Chen S."/>
            <person name="Sun C."/>
        </authorList>
    </citation>
    <scope>NUCLEOTIDE SEQUENCE [LARGE SCALE GENOMIC DNA]</scope>
</reference>
<gene>
    <name evidence="1" type="ORF">M9H77_11517</name>
</gene>
<evidence type="ECO:0000313" key="1">
    <source>
        <dbReference type="EMBL" id="KAI5671153.1"/>
    </source>
</evidence>